<dbReference type="PANTHER" id="PTHR45453:SF3">
    <property type="entry name" value="HISTIDINE KINASE"/>
    <property type="match status" value="1"/>
</dbReference>
<evidence type="ECO:0000259" key="15">
    <source>
        <dbReference type="PROSITE" id="PS50885"/>
    </source>
</evidence>
<keyword evidence="8 16" id="KW-0418">Kinase</keyword>
<evidence type="ECO:0000313" key="16">
    <source>
        <dbReference type="EMBL" id="MFD2700857.1"/>
    </source>
</evidence>
<dbReference type="PROSITE" id="PS50885">
    <property type="entry name" value="HAMP"/>
    <property type="match status" value="1"/>
</dbReference>
<evidence type="ECO:0000256" key="1">
    <source>
        <dbReference type="ARBA" id="ARBA00000085"/>
    </source>
</evidence>
<keyword evidence="13" id="KW-0812">Transmembrane</keyword>
<dbReference type="SUPFAM" id="SSF47384">
    <property type="entry name" value="Homodimeric domain of signal transducing histidine kinase"/>
    <property type="match status" value="1"/>
</dbReference>
<accession>A0ABW5SM04</accession>
<evidence type="ECO:0000256" key="13">
    <source>
        <dbReference type="SAM" id="Phobius"/>
    </source>
</evidence>
<feature type="coiled-coil region" evidence="12">
    <location>
        <begin position="250"/>
        <end position="284"/>
    </location>
</feature>
<keyword evidence="10" id="KW-0902">Two-component regulatory system</keyword>
<keyword evidence="13" id="KW-1133">Transmembrane helix</keyword>
<keyword evidence="11 13" id="KW-0472">Membrane</keyword>
<evidence type="ECO:0000256" key="3">
    <source>
        <dbReference type="ARBA" id="ARBA00012438"/>
    </source>
</evidence>
<name>A0ABW5SM04_9BACL</name>
<gene>
    <name evidence="16" type="ORF">ACFSVM_10290</name>
</gene>
<keyword evidence="17" id="KW-1185">Reference proteome</keyword>
<dbReference type="InterPro" id="IPR003594">
    <property type="entry name" value="HATPase_dom"/>
</dbReference>
<feature type="transmembrane region" description="Helical" evidence="13">
    <location>
        <begin position="189"/>
        <end position="209"/>
    </location>
</feature>
<dbReference type="SUPFAM" id="SSF158472">
    <property type="entry name" value="HAMP domain-like"/>
    <property type="match status" value="1"/>
</dbReference>
<dbReference type="Pfam" id="PF00672">
    <property type="entry name" value="HAMP"/>
    <property type="match status" value="1"/>
</dbReference>
<dbReference type="Proteomes" id="UP001597540">
    <property type="component" value="Unassembled WGS sequence"/>
</dbReference>
<evidence type="ECO:0000256" key="11">
    <source>
        <dbReference type="ARBA" id="ARBA00023136"/>
    </source>
</evidence>
<comment type="caution">
    <text evidence="16">The sequence shown here is derived from an EMBL/GenBank/DDBJ whole genome shotgun (WGS) entry which is preliminary data.</text>
</comment>
<keyword evidence="4" id="KW-1003">Cell membrane</keyword>
<organism evidence="16 17">
    <name type="scientific">Paenibacillus shunpengii</name>
    <dbReference type="NCBI Taxonomy" id="2054424"/>
    <lineage>
        <taxon>Bacteria</taxon>
        <taxon>Bacillati</taxon>
        <taxon>Bacillota</taxon>
        <taxon>Bacilli</taxon>
        <taxon>Bacillales</taxon>
        <taxon>Paenibacillaceae</taxon>
        <taxon>Paenibacillus</taxon>
    </lineage>
</organism>
<dbReference type="InterPro" id="IPR005467">
    <property type="entry name" value="His_kinase_dom"/>
</dbReference>
<evidence type="ECO:0000256" key="7">
    <source>
        <dbReference type="ARBA" id="ARBA00022741"/>
    </source>
</evidence>
<dbReference type="CDD" id="cd00082">
    <property type="entry name" value="HisKA"/>
    <property type="match status" value="1"/>
</dbReference>
<evidence type="ECO:0000256" key="8">
    <source>
        <dbReference type="ARBA" id="ARBA00022777"/>
    </source>
</evidence>
<evidence type="ECO:0000256" key="12">
    <source>
        <dbReference type="SAM" id="Coils"/>
    </source>
</evidence>
<dbReference type="InterPro" id="IPR003661">
    <property type="entry name" value="HisK_dim/P_dom"/>
</dbReference>
<evidence type="ECO:0000256" key="10">
    <source>
        <dbReference type="ARBA" id="ARBA00023012"/>
    </source>
</evidence>
<dbReference type="Pfam" id="PF00512">
    <property type="entry name" value="HisKA"/>
    <property type="match status" value="1"/>
</dbReference>
<dbReference type="Gene3D" id="3.30.565.10">
    <property type="entry name" value="Histidine kinase-like ATPase, C-terminal domain"/>
    <property type="match status" value="1"/>
</dbReference>
<keyword evidence="6" id="KW-0808">Transferase</keyword>
<evidence type="ECO:0000259" key="14">
    <source>
        <dbReference type="PROSITE" id="PS50109"/>
    </source>
</evidence>
<comment type="subcellular location">
    <subcellularLocation>
        <location evidence="2">Cell membrane</location>
        <topology evidence="2">Multi-pass membrane protein</topology>
    </subcellularLocation>
</comment>
<dbReference type="Gene3D" id="1.10.287.130">
    <property type="match status" value="1"/>
</dbReference>
<reference evidence="17" key="1">
    <citation type="journal article" date="2019" name="Int. J. Syst. Evol. Microbiol.">
        <title>The Global Catalogue of Microorganisms (GCM) 10K type strain sequencing project: providing services to taxonomists for standard genome sequencing and annotation.</title>
        <authorList>
            <consortium name="The Broad Institute Genomics Platform"/>
            <consortium name="The Broad Institute Genome Sequencing Center for Infectious Disease"/>
            <person name="Wu L."/>
            <person name="Ma J."/>
        </authorList>
    </citation>
    <scope>NUCLEOTIDE SEQUENCE [LARGE SCALE GENOMIC DNA]</scope>
    <source>
        <strain evidence="17">KCTC 33849</strain>
    </source>
</reference>
<dbReference type="PANTHER" id="PTHR45453">
    <property type="entry name" value="PHOSPHATE REGULON SENSOR PROTEIN PHOR"/>
    <property type="match status" value="1"/>
</dbReference>
<proteinExistence type="predicted"/>
<evidence type="ECO:0000256" key="5">
    <source>
        <dbReference type="ARBA" id="ARBA00022553"/>
    </source>
</evidence>
<dbReference type="InterPro" id="IPR004358">
    <property type="entry name" value="Sig_transdc_His_kin-like_C"/>
</dbReference>
<dbReference type="RefSeq" id="WP_379261898.1">
    <property type="nucleotide sequence ID" value="NZ_JBHUMJ010000002.1"/>
</dbReference>
<dbReference type="InterPro" id="IPR050351">
    <property type="entry name" value="BphY/WalK/GraS-like"/>
</dbReference>
<dbReference type="EMBL" id="JBHUMJ010000002">
    <property type="protein sequence ID" value="MFD2700857.1"/>
    <property type="molecule type" value="Genomic_DNA"/>
</dbReference>
<dbReference type="EC" id="2.7.13.3" evidence="3"/>
<dbReference type="CDD" id="cd06225">
    <property type="entry name" value="HAMP"/>
    <property type="match status" value="1"/>
</dbReference>
<sequence length="512" mass="55820">MLLVLLGNGFSRFYERRQVSDVTEAMKGIGQQYGLDLKQNIEPGLPAYISQFESSYFAKVAVLTIEDGIANQLLTGGGTENSQLVLQLQAPSNSDFIVTPKPSVESEVSGLMAALQEWLGDENSFQQVMEQGQTLTYKSEAASSAAGTAVSPLIAITAASTDGSQSGTILLAVSSLQPITHAASVFRGLSLYVFGAALVFVLLLAFGYAQMIANPLIRLNAFAGRLANLEFDKRIGWKRKDEIGELARTFDFLTDNLQQTLEQLQTANEKLRQDIEREKQLERMRRQFVAGVSHELKTPLSLIGGYAEGLKDNIGKGAKREKYAEVILEETGRMAAIVADMLNLSHLESGQYALKWETFDVAELLNAAADRADGLRAGKAGLHVKVNVTPAPNGETAAVADRFRIDQVLTNLVSNAVRHTPDGGIIELSASAGEKEWTVTVYNEGDSIPEEELTRIWGEFYRIDKARSRESGGTGIGLAIVREIMELHGSRCEVRNERGGVAFRFKLRLAGS</sequence>
<dbReference type="InterPro" id="IPR003660">
    <property type="entry name" value="HAMP_dom"/>
</dbReference>
<dbReference type="GO" id="GO:0016301">
    <property type="term" value="F:kinase activity"/>
    <property type="evidence" value="ECO:0007669"/>
    <property type="project" value="UniProtKB-KW"/>
</dbReference>
<dbReference type="SUPFAM" id="SSF55874">
    <property type="entry name" value="ATPase domain of HSP90 chaperone/DNA topoisomerase II/histidine kinase"/>
    <property type="match status" value="1"/>
</dbReference>
<keyword evidence="9" id="KW-0067">ATP-binding</keyword>
<dbReference type="Pfam" id="PF02518">
    <property type="entry name" value="HATPase_c"/>
    <property type="match status" value="1"/>
</dbReference>
<evidence type="ECO:0000313" key="17">
    <source>
        <dbReference type="Proteomes" id="UP001597540"/>
    </source>
</evidence>
<keyword evidence="5" id="KW-0597">Phosphoprotein</keyword>
<dbReference type="PROSITE" id="PS50109">
    <property type="entry name" value="HIS_KIN"/>
    <property type="match status" value="1"/>
</dbReference>
<keyword evidence="12" id="KW-0175">Coiled coil</keyword>
<evidence type="ECO:0000256" key="2">
    <source>
        <dbReference type="ARBA" id="ARBA00004651"/>
    </source>
</evidence>
<evidence type="ECO:0000256" key="4">
    <source>
        <dbReference type="ARBA" id="ARBA00022475"/>
    </source>
</evidence>
<feature type="domain" description="Histidine kinase" evidence="14">
    <location>
        <begin position="291"/>
        <end position="511"/>
    </location>
</feature>
<dbReference type="InterPro" id="IPR036097">
    <property type="entry name" value="HisK_dim/P_sf"/>
</dbReference>
<comment type="catalytic activity">
    <reaction evidence="1">
        <text>ATP + protein L-histidine = ADP + protein N-phospho-L-histidine.</text>
        <dbReference type="EC" id="2.7.13.3"/>
    </reaction>
</comment>
<dbReference type="SMART" id="SM00388">
    <property type="entry name" value="HisKA"/>
    <property type="match status" value="1"/>
</dbReference>
<dbReference type="SMART" id="SM00304">
    <property type="entry name" value="HAMP"/>
    <property type="match status" value="1"/>
</dbReference>
<evidence type="ECO:0000256" key="6">
    <source>
        <dbReference type="ARBA" id="ARBA00022679"/>
    </source>
</evidence>
<dbReference type="PRINTS" id="PR00344">
    <property type="entry name" value="BCTRLSENSOR"/>
</dbReference>
<protein>
    <recommendedName>
        <fullName evidence="3">histidine kinase</fullName>
        <ecNumber evidence="3">2.7.13.3</ecNumber>
    </recommendedName>
</protein>
<dbReference type="SMART" id="SM00387">
    <property type="entry name" value="HATPase_c"/>
    <property type="match status" value="1"/>
</dbReference>
<keyword evidence="7" id="KW-0547">Nucleotide-binding</keyword>
<feature type="domain" description="HAMP" evidence="15">
    <location>
        <begin position="210"/>
        <end position="262"/>
    </location>
</feature>
<dbReference type="Gene3D" id="6.10.340.10">
    <property type="match status" value="1"/>
</dbReference>
<dbReference type="InterPro" id="IPR036890">
    <property type="entry name" value="HATPase_C_sf"/>
</dbReference>
<evidence type="ECO:0000256" key="9">
    <source>
        <dbReference type="ARBA" id="ARBA00022840"/>
    </source>
</evidence>